<dbReference type="InterPro" id="IPR051455">
    <property type="entry name" value="Bact_solute-bind_prot3"/>
</dbReference>
<evidence type="ECO:0000259" key="5">
    <source>
        <dbReference type="SMART" id="SM00062"/>
    </source>
</evidence>
<dbReference type="AlphaFoldDB" id="A0A0R1TXW0"/>
<accession>A0A0R1TXW0</accession>
<dbReference type="CDD" id="cd13690">
    <property type="entry name" value="PBP2_GluB"/>
    <property type="match status" value="1"/>
</dbReference>
<evidence type="ECO:0000256" key="1">
    <source>
        <dbReference type="ARBA" id="ARBA00010333"/>
    </source>
</evidence>
<dbReference type="RefSeq" id="WP_054651124.1">
    <property type="nucleotide sequence ID" value="NZ_AZFJ01000049.1"/>
</dbReference>
<organism evidence="7 8">
    <name type="scientific">Lacticaseibacillus pantheris DSM 15945 = JCM 12539 = NBRC 106106</name>
    <dbReference type="NCBI Taxonomy" id="1423783"/>
    <lineage>
        <taxon>Bacteria</taxon>
        <taxon>Bacillati</taxon>
        <taxon>Bacillota</taxon>
        <taxon>Bacilli</taxon>
        <taxon>Lactobacillales</taxon>
        <taxon>Lactobacillaceae</taxon>
        <taxon>Lacticaseibacillus</taxon>
    </lineage>
</organism>
<keyword evidence="3 4" id="KW-0732">Signal</keyword>
<dbReference type="GO" id="GO:0030288">
    <property type="term" value="C:outer membrane-bounded periplasmic space"/>
    <property type="evidence" value="ECO:0007669"/>
    <property type="project" value="TreeGrafter"/>
</dbReference>
<dbReference type="GO" id="GO:0016020">
    <property type="term" value="C:membrane"/>
    <property type="evidence" value="ECO:0007669"/>
    <property type="project" value="InterPro"/>
</dbReference>
<dbReference type="PANTHER" id="PTHR30085">
    <property type="entry name" value="AMINO ACID ABC TRANSPORTER PERMEASE"/>
    <property type="match status" value="1"/>
</dbReference>
<dbReference type="InterPro" id="IPR001320">
    <property type="entry name" value="Iontro_rcpt_C"/>
</dbReference>
<evidence type="ECO:0000313" key="8">
    <source>
        <dbReference type="Proteomes" id="UP000051922"/>
    </source>
</evidence>
<dbReference type="GO" id="GO:0015276">
    <property type="term" value="F:ligand-gated monoatomic ion channel activity"/>
    <property type="evidence" value="ECO:0007669"/>
    <property type="project" value="InterPro"/>
</dbReference>
<dbReference type="OrthoDB" id="115856at2"/>
<gene>
    <name evidence="7" type="ORF">FC50_GL001369</name>
</gene>
<keyword evidence="2" id="KW-0813">Transport</keyword>
<comment type="caution">
    <text evidence="7">The sequence shown here is derived from an EMBL/GenBank/DDBJ whole genome shotgun (WGS) entry which is preliminary data.</text>
</comment>
<dbReference type="Proteomes" id="UP000051922">
    <property type="component" value="Unassembled WGS sequence"/>
</dbReference>
<feature type="signal peptide" evidence="4">
    <location>
        <begin position="1"/>
        <end position="25"/>
    </location>
</feature>
<sequence length="274" mass="29801">MRKRIMKWLLPALLVLLTVGLSSCGKDISKQNVLTRAKQDNTIVWGVKADTNLFGLLDVKSNQIKGFDVDMAKAITKHILGKKGKAEFVTITSDTRIPMLKAGNIDAIVATMSITPDRKKQVDFSNVYFKAGGSLLVKKGSKIHSVKDLTKGTKVIVTQGSTYGDEIKAAAPQTQVLQLADYASAFTALKSGQADALSTDNGILYGMAAQDHSYEVVGGTYTKEPYGIAVNKGQKPFRNKINQTIKEMKANGEYAHLVKKWFGGIPGFSLKEVE</sequence>
<dbReference type="EMBL" id="AZFJ01000049">
    <property type="protein sequence ID" value="KRL85965.1"/>
    <property type="molecule type" value="Genomic_DNA"/>
</dbReference>
<feature type="domain" description="Ionotropic glutamate receptor C-terminal" evidence="6">
    <location>
        <begin position="42"/>
        <end position="264"/>
    </location>
</feature>
<dbReference type="InterPro" id="IPR001638">
    <property type="entry name" value="Solute-binding_3/MltF_N"/>
</dbReference>
<proteinExistence type="inferred from homology"/>
<dbReference type="STRING" id="1423783.FC50_GL001369"/>
<dbReference type="Pfam" id="PF00497">
    <property type="entry name" value="SBP_bac_3"/>
    <property type="match status" value="1"/>
</dbReference>
<evidence type="ECO:0000256" key="4">
    <source>
        <dbReference type="SAM" id="SignalP"/>
    </source>
</evidence>
<reference evidence="7 8" key="1">
    <citation type="journal article" date="2015" name="Genome Announc.">
        <title>Expanding the biotechnology potential of lactobacilli through comparative genomics of 213 strains and associated genera.</title>
        <authorList>
            <person name="Sun Z."/>
            <person name="Harris H.M."/>
            <person name="McCann A."/>
            <person name="Guo C."/>
            <person name="Argimon S."/>
            <person name="Zhang W."/>
            <person name="Yang X."/>
            <person name="Jeffery I.B."/>
            <person name="Cooney J.C."/>
            <person name="Kagawa T.F."/>
            <person name="Liu W."/>
            <person name="Song Y."/>
            <person name="Salvetti E."/>
            <person name="Wrobel A."/>
            <person name="Rasinkangas P."/>
            <person name="Parkhill J."/>
            <person name="Rea M.C."/>
            <person name="O'Sullivan O."/>
            <person name="Ritari J."/>
            <person name="Douillard F.P."/>
            <person name="Paul Ross R."/>
            <person name="Yang R."/>
            <person name="Briner A.E."/>
            <person name="Felis G.E."/>
            <person name="de Vos W.M."/>
            <person name="Barrangou R."/>
            <person name="Klaenhammer T.R."/>
            <person name="Caufield P.W."/>
            <person name="Cui Y."/>
            <person name="Zhang H."/>
            <person name="O'Toole P.W."/>
        </authorList>
    </citation>
    <scope>NUCLEOTIDE SEQUENCE [LARGE SCALE GENOMIC DNA]</scope>
    <source>
        <strain evidence="7 8">DSM 15945</strain>
    </source>
</reference>
<protein>
    <submittedName>
        <fullName evidence="7">Amino acid ABC transporter substrate-binding protein</fullName>
    </submittedName>
</protein>
<dbReference type="SMART" id="SM00079">
    <property type="entry name" value="PBPe"/>
    <property type="match status" value="1"/>
</dbReference>
<feature type="chain" id="PRO_5039624908" evidence="4">
    <location>
        <begin position="26"/>
        <end position="274"/>
    </location>
</feature>
<feature type="domain" description="Solute-binding protein family 3/N-terminal" evidence="5">
    <location>
        <begin position="42"/>
        <end position="265"/>
    </location>
</feature>
<dbReference type="Gene3D" id="3.40.190.10">
    <property type="entry name" value="Periplasmic binding protein-like II"/>
    <property type="match status" value="2"/>
</dbReference>
<dbReference type="SMART" id="SM00062">
    <property type="entry name" value="PBPb"/>
    <property type="match status" value="1"/>
</dbReference>
<dbReference type="GO" id="GO:0005576">
    <property type="term" value="C:extracellular region"/>
    <property type="evidence" value="ECO:0007669"/>
    <property type="project" value="TreeGrafter"/>
</dbReference>
<evidence type="ECO:0000259" key="6">
    <source>
        <dbReference type="SMART" id="SM00079"/>
    </source>
</evidence>
<name>A0A0R1TXW0_9LACO</name>
<evidence type="ECO:0000256" key="2">
    <source>
        <dbReference type="ARBA" id="ARBA00022448"/>
    </source>
</evidence>
<dbReference type="SUPFAM" id="SSF53850">
    <property type="entry name" value="Periplasmic binding protein-like II"/>
    <property type="match status" value="1"/>
</dbReference>
<comment type="similarity">
    <text evidence="1">Belongs to the bacterial solute-binding protein 3 family.</text>
</comment>
<dbReference type="GO" id="GO:0006865">
    <property type="term" value="P:amino acid transport"/>
    <property type="evidence" value="ECO:0007669"/>
    <property type="project" value="TreeGrafter"/>
</dbReference>
<keyword evidence="8" id="KW-1185">Reference proteome</keyword>
<evidence type="ECO:0000313" key="7">
    <source>
        <dbReference type="EMBL" id="KRL85965.1"/>
    </source>
</evidence>
<evidence type="ECO:0000256" key="3">
    <source>
        <dbReference type="ARBA" id="ARBA00022729"/>
    </source>
</evidence>
<dbReference type="PROSITE" id="PS51257">
    <property type="entry name" value="PROKAR_LIPOPROTEIN"/>
    <property type="match status" value="1"/>
</dbReference>
<dbReference type="PATRIC" id="fig|1423783.4.peg.1410"/>
<dbReference type="PANTHER" id="PTHR30085:SF6">
    <property type="entry name" value="ABC TRANSPORTER GLUTAMINE-BINDING PROTEIN GLNH"/>
    <property type="match status" value="1"/>
</dbReference>